<feature type="region of interest" description="Disordered" evidence="7">
    <location>
        <begin position="257"/>
        <end position="291"/>
    </location>
</feature>
<dbReference type="VEuPathDB" id="ToxoDB:TGME49_237460"/>
<dbReference type="AlphaFoldDB" id="A0A7J6K0S9"/>
<name>A0A7J6K0S9_TOXGO</name>
<evidence type="ECO:0000256" key="3">
    <source>
        <dbReference type="ARBA" id="ARBA00022692"/>
    </source>
</evidence>
<organism evidence="8 9">
    <name type="scientific">Toxoplasma gondii</name>
    <dbReference type="NCBI Taxonomy" id="5811"/>
    <lineage>
        <taxon>Eukaryota</taxon>
        <taxon>Sar</taxon>
        <taxon>Alveolata</taxon>
        <taxon>Apicomplexa</taxon>
        <taxon>Conoidasida</taxon>
        <taxon>Coccidia</taxon>
        <taxon>Eucoccidiorida</taxon>
        <taxon>Eimeriorina</taxon>
        <taxon>Sarcocystidae</taxon>
        <taxon>Toxoplasma</taxon>
    </lineage>
</organism>
<dbReference type="GO" id="GO:0006950">
    <property type="term" value="P:response to stress"/>
    <property type="evidence" value="ECO:0007669"/>
    <property type="project" value="UniProtKB-ARBA"/>
</dbReference>
<proteinExistence type="inferred from homology"/>
<keyword evidence="3" id="KW-0812">Transmembrane</keyword>
<accession>A0A7J6K0S9</accession>
<comment type="caution">
    <text evidence="8">The sequence shown here is derived from an EMBL/GenBank/DDBJ whole genome shotgun (WGS) entry which is preliminary data.</text>
</comment>
<evidence type="ECO:0000313" key="9">
    <source>
        <dbReference type="Proteomes" id="UP000557509"/>
    </source>
</evidence>
<dbReference type="InterPro" id="IPR007599">
    <property type="entry name" value="DER1"/>
</dbReference>
<feature type="region of interest" description="Disordered" evidence="7">
    <location>
        <begin position="431"/>
        <end position="461"/>
    </location>
</feature>
<dbReference type="PANTHER" id="PTHR11009">
    <property type="entry name" value="DER1-LIKE PROTEIN, DERLIN"/>
    <property type="match status" value="1"/>
</dbReference>
<feature type="compositionally biased region" description="Polar residues" evidence="7">
    <location>
        <begin position="437"/>
        <end position="448"/>
    </location>
</feature>
<feature type="region of interest" description="Disordered" evidence="7">
    <location>
        <begin position="1"/>
        <end position="96"/>
    </location>
</feature>
<keyword evidence="9" id="KW-1185">Reference proteome</keyword>
<sequence>MPNSPRFEMRSSVPHSASHSVAGDFCSRRKNSLLPFSRGASPRPSSSISASSCVKSETQGRELPAGRLSSAASRSPSCRRRPSSTSLSATMKPSGVRSASSTAAASEIASSEPLAVLPLMSAAVPLSSVSLSCASVSSLRSSVSSFCSSVLPSLLVCFLLLCVFPSSGHAHLLQLSRDAHALPLIRTLSSNLLQSRLAFPDQTLFPYSSLSLPASPASSALALPTSSVSSGPSGSPSSHTSETTPLHALAAALPPSRLSSPLQANSGKDARNAVTSPGRQCGDSLAGSLPPVADARLHSRRDEETEGVAPSNLHASLLAPTAASASNPDGFSQRDGDLQWLFSLRGGAGGLGPSFSRRLPAFRRRQALSKVGDRVSTANARFVRRPLSRLASFCLGVPAVTRFYCAASVLLTLLSSPTLASFVCTKTPGILGRPRDSSQTQPGRTPQSPLAFPPPQGAEPEGLLAPEQLAMHAPRVLRAFEFWRPFTAGTFFGAPSLGTALRIYGAYTSLRHLEETAALAPGALGSIRALDGSRAATKPLRRGLGAAARGDWSASSRGSFLLKKSENAGESATARGLAEASSDALAAARSAETLKFLLFQFATLSLIAGSLKLPFFASSLSSAALYQACRSNPEASVSLIMGIRLPHKFLPYGLAAVDVLHAQDLRAAVPGLLGVCSGELYWFLTQTLPLRLGGPRLLETPRAFQRFFMRLKKSTSEKNSGK</sequence>
<dbReference type="GO" id="GO:0005789">
    <property type="term" value="C:endoplasmic reticulum membrane"/>
    <property type="evidence" value="ECO:0007669"/>
    <property type="project" value="UniProtKB-SubCell"/>
</dbReference>
<keyword evidence="4" id="KW-0256">Endoplasmic reticulum</keyword>
<evidence type="ECO:0000256" key="1">
    <source>
        <dbReference type="ARBA" id="ARBA00004477"/>
    </source>
</evidence>
<comment type="subcellular location">
    <subcellularLocation>
        <location evidence="1">Endoplasmic reticulum membrane</location>
        <topology evidence="1">Multi-pass membrane protein</topology>
    </subcellularLocation>
</comment>
<dbReference type="Pfam" id="PF04511">
    <property type="entry name" value="DER1"/>
    <property type="match status" value="1"/>
</dbReference>
<protein>
    <recommendedName>
        <fullName evidence="10">Der1-like family protein</fullName>
    </recommendedName>
</protein>
<evidence type="ECO:0000256" key="6">
    <source>
        <dbReference type="ARBA" id="ARBA00023136"/>
    </source>
</evidence>
<keyword evidence="5" id="KW-1133">Transmembrane helix</keyword>
<feature type="compositionally biased region" description="Low complexity" evidence="7">
    <location>
        <begin position="37"/>
        <end position="52"/>
    </location>
</feature>
<dbReference type="EMBL" id="JAAUHK010000195">
    <property type="protein sequence ID" value="KAF4640136.1"/>
    <property type="molecule type" value="Genomic_DNA"/>
</dbReference>
<dbReference type="Proteomes" id="UP000557509">
    <property type="component" value="Unassembled WGS sequence"/>
</dbReference>
<evidence type="ECO:0008006" key="10">
    <source>
        <dbReference type="Google" id="ProtNLM"/>
    </source>
</evidence>
<comment type="similarity">
    <text evidence="2">Belongs to the derlin family.</text>
</comment>
<reference evidence="8 9" key="1">
    <citation type="submission" date="2020-03" db="EMBL/GenBank/DDBJ databases">
        <title>Genome sequence of Toxoplasma gondii RH-88 strain.</title>
        <authorList>
            <person name="Lorenzi H.A."/>
            <person name="Venepally P."/>
            <person name="Rozenberg A."/>
            <person name="Sibley D."/>
        </authorList>
    </citation>
    <scope>NUCLEOTIDE SEQUENCE [LARGE SCALE GENOMIC DNA]</scope>
    <source>
        <strain evidence="8 9">RH-88</strain>
    </source>
</reference>
<evidence type="ECO:0000256" key="5">
    <source>
        <dbReference type="ARBA" id="ARBA00022989"/>
    </source>
</evidence>
<evidence type="ECO:0000256" key="4">
    <source>
        <dbReference type="ARBA" id="ARBA00022824"/>
    </source>
</evidence>
<evidence type="ECO:0000256" key="2">
    <source>
        <dbReference type="ARBA" id="ARBA00008917"/>
    </source>
</evidence>
<evidence type="ECO:0000256" key="7">
    <source>
        <dbReference type="SAM" id="MobiDB-lite"/>
    </source>
</evidence>
<feature type="compositionally biased region" description="Low complexity" evidence="7">
    <location>
        <begin position="11"/>
        <end position="22"/>
    </location>
</feature>
<feature type="region of interest" description="Disordered" evidence="7">
    <location>
        <begin position="223"/>
        <end position="243"/>
    </location>
</feature>
<gene>
    <name evidence="8" type="ORF">TGRH88_040610</name>
</gene>
<feature type="compositionally biased region" description="Low complexity" evidence="7">
    <location>
        <begin position="63"/>
        <end position="76"/>
    </location>
</feature>
<keyword evidence="6" id="KW-0472">Membrane</keyword>
<evidence type="ECO:0000313" key="8">
    <source>
        <dbReference type="EMBL" id="KAF4640136.1"/>
    </source>
</evidence>